<reference evidence="2" key="1">
    <citation type="submission" date="2018-10" db="EMBL/GenBank/DDBJ databases">
        <authorList>
            <consortium name="NARMS: The National Antimicrobial Resistance Monitoring System"/>
        </authorList>
    </citation>
    <scope>NUCLEOTIDE SEQUENCE [LARGE SCALE GENOMIC DNA]</scope>
    <source>
        <strain evidence="2">CVM N17EC0388</strain>
    </source>
</reference>
<dbReference type="AlphaFoldDB" id="A0A3L0YJW1"/>
<keyword evidence="1" id="KW-0472">Membrane</keyword>
<keyword evidence="1" id="KW-0812">Transmembrane</keyword>
<dbReference type="EMBL" id="RNRV01000064">
    <property type="protein sequence ID" value="MHO06993.1"/>
    <property type="molecule type" value="Genomic_DNA"/>
</dbReference>
<keyword evidence="1" id="KW-1133">Transmembrane helix</keyword>
<sequence length="150" mass="16719">MPWGEAVPSIGSYVIFMQQTLGPSMRQFGFFLGIAIGVILILFGSIVIFQALPAALDVLEMPSRIPFVREVYTWLMTSASGLTGQLEQNFLEAFQTVLKLILLITFMWVCVKLVNMGVLIIRAGVDLIRTAIEHSESTQAKKSEHDSHFQ</sequence>
<protein>
    <submittedName>
        <fullName evidence="2">Uncharacterized protein</fullName>
    </submittedName>
</protein>
<feature type="transmembrane region" description="Helical" evidence="1">
    <location>
        <begin position="28"/>
        <end position="52"/>
    </location>
</feature>
<gene>
    <name evidence="2" type="ORF">D9F05_22095</name>
</gene>
<comment type="caution">
    <text evidence="2">The sequence shown here is derived from an EMBL/GenBank/DDBJ whole genome shotgun (WGS) entry which is preliminary data.</text>
</comment>
<evidence type="ECO:0000256" key="1">
    <source>
        <dbReference type="SAM" id="Phobius"/>
    </source>
</evidence>
<proteinExistence type="predicted"/>
<name>A0A3L0YJW1_ECOLX</name>
<organism evidence="2">
    <name type="scientific">Escherichia coli</name>
    <dbReference type="NCBI Taxonomy" id="562"/>
    <lineage>
        <taxon>Bacteria</taxon>
        <taxon>Pseudomonadati</taxon>
        <taxon>Pseudomonadota</taxon>
        <taxon>Gammaproteobacteria</taxon>
        <taxon>Enterobacterales</taxon>
        <taxon>Enterobacteriaceae</taxon>
        <taxon>Escherichia</taxon>
    </lineage>
</organism>
<accession>A0A3L0YJW1</accession>
<feature type="transmembrane region" description="Helical" evidence="1">
    <location>
        <begin position="100"/>
        <end position="121"/>
    </location>
</feature>
<evidence type="ECO:0000313" key="2">
    <source>
        <dbReference type="EMBL" id="MHO06993.1"/>
    </source>
</evidence>